<dbReference type="SUPFAM" id="SSF47576">
    <property type="entry name" value="Calponin-homology domain, CH-domain"/>
    <property type="match status" value="1"/>
</dbReference>
<gene>
    <name evidence="1" type="ORF">Scep_028606</name>
</gene>
<name>A0AAP0EAA0_9MAGN</name>
<organism evidence="1 2">
    <name type="scientific">Stephania cephalantha</name>
    <dbReference type="NCBI Taxonomy" id="152367"/>
    <lineage>
        <taxon>Eukaryota</taxon>
        <taxon>Viridiplantae</taxon>
        <taxon>Streptophyta</taxon>
        <taxon>Embryophyta</taxon>
        <taxon>Tracheophyta</taxon>
        <taxon>Spermatophyta</taxon>
        <taxon>Magnoliopsida</taxon>
        <taxon>Ranunculales</taxon>
        <taxon>Menispermaceae</taxon>
        <taxon>Menispermoideae</taxon>
        <taxon>Cissampelideae</taxon>
        <taxon>Stephania</taxon>
    </lineage>
</organism>
<dbReference type="Gene3D" id="1.10.418.10">
    <property type="entry name" value="Calponin-like domain"/>
    <property type="match status" value="1"/>
</dbReference>
<reference evidence="1 2" key="1">
    <citation type="submission" date="2024-01" db="EMBL/GenBank/DDBJ databases">
        <title>Genome assemblies of Stephania.</title>
        <authorList>
            <person name="Yang L."/>
        </authorList>
    </citation>
    <scope>NUCLEOTIDE SEQUENCE [LARGE SCALE GENOMIC DNA]</scope>
    <source>
        <strain evidence="1">JXDWG</strain>
        <tissue evidence="1">Leaf</tissue>
    </source>
</reference>
<dbReference type="Proteomes" id="UP001419268">
    <property type="component" value="Unassembled WGS sequence"/>
</dbReference>
<sequence>MVTSIGMMDAAYFVGRIEILAWINSTLHLNHVKVEEGVFAPLSLPRESPTRSSFEAFNFVKNLGG</sequence>
<evidence type="ECO:0000313" key="1">
    <source>
        <dbReference type="EMBL" id="KAK9089524.1"/>
    </source>
</evidence>
<dbReference type="InterPro" id="IPR036872">
    <property type="entry name" value="CH_dom_sf"/>
</dbReference>
<dbReference type="EMBL" id="JBBNAG010000012">
    <property type="protein sequence ID" value="KAK9089524.1"/>
    <property type="molecule type" value="Genomic_DNA"/>
</dbReference>
<dbReference type="AlphaFoldDB" id="A0AAP0EAA0"/>
<proteinExistence type="predicted"/>
<evidence type="ECO:0000313" key="2">
    <source>
        <dbReference type="Proteomes" id="UP001419268"/>
    </source>
</evidence>
<protein>
    <submittedName>
        <fullName evidence="1">Uncharacterized protein</fullName>
    </submittedName>
</protein>
<comment type="caution">
    <text evidence="1">The sequence shown here is derived from an EMBL/GenBank/DDBJ whole genome shotgun (WGS) entry which is preliminary data.</text>
</comment>
<accession>A0AAP0EAA0</accession>
<keyword evidence="2" id="KW-1185">Reference proteome</keyword>